<gene>
    <name evidence="5" type="ORF">C9I99_20965</name>
</gene>
<dbReference type="SMART" id="SM00470">
    <property type="entry name" value="ParB"/>
    <property type="match status" value="1"/>
</dbReference>
<keyword evidence="6" id="KW-1185">Reference proteome</keyword>
<dbReference type="EMBL" id="PYMH01000013">
    <property type="protein sequence ID" value="PSU31661.1"/>
    <property type="molecule type" value="Genomic_DNA"/>
</dbReference>
<sequence length="553" mass="61828">MNNTESKFAYLKAADLKPLPWGNIRESRNQEDYQTLRESIRANGVHTPICVREVDGEQQVVFGYGRWEGCLAESIELIPAIIRTLTDEEARRLQASENSDRESMSIVDEAKAVRYIIADCNGDAKAAAASMGWTEHKMRSCLQILRCSPTVQKAIEVKQENGFTLTLSHAAVLSTVEQTLQDQILPKVILTKMNLTLLKQRVKTVIERPLASAIFDTTACKTCEHNTCEQYAMFESDALAKDLCMNPTCFVEKEQAHTKQRMAELESEYGNVIAMSTVDGQNQPVHEAMIGDNYQNKCLSCSKLATVYVDVGKSRDQVLENQCLNSKCLMSMITVRQQPKQSTAASPVTRADKPQADTAKQTTTEPVSTPKPAAIPKRLTHESQDFSRSVLAPMLLNEHESYANALILATLESSHGTGNITDKVKKYLSLDSDTLQDKINAEIQNITEKAANENCSFNPRSMMLKLAKGNTELESRVRTGWTPTQSRLKDMTKAIRLNVLEESGFRAEFEKTKSAKEYAKLVSLTADSQIAEILKFKFDWTNYCPSYVTDSMK</sequence>
<dbReference type="GO" id="GO:0007059">
    <property type="term" value="P:chromosome segregation"/>
    <property type="evidence" value="ECO:0007669"/>
    <property type="project" value="UniProtKB-KW"/>
</dbReference>
<evidence type="ECO:0000256" key="3">
    <source>
        <dbReference type="SAM" id="MobiDB-lite"/>
    </source>
</evidence>
<feature type="domain" description="ParB-like N-terminal" evidence="4">
    <location>
        <begin position="9"/>
        <end position="99"/>
    </location>
</feature>
<dbReference type="Pfam" id="PF02195">
    <property type="entry name" value="ParB_N"/>
    <property type="match status" value="1"/>
</dbReference>
<dbReference type="GO" id="GO:0005694">
    <property type="term" value="C:chromosome"/>
    <property type="evidence" value="ECO:0007669"/>
    <property type="project" value="TreeGrafter"/>
</dbReference>
<dbReference type="Gene3D" id="1.10.10.2830">
    <property type="match status" value="1"/>
</dbReference>
<feature type="compositionally biased region" description="Polar residues" evidence="3">
    <location>
        <begin position="358"/>
        <end position="367"/>
    </location>
</feature>
<dbReference type="InterPro" id="IPR050336">
    <property type="entry name" value="Chromosome_partition/occlusion"/>
</dbReference>
<evidence type="ECO:0000259" key="4">
    <source>
        <dbReference type="SMART" id="SM00470"/>
    </source>
</evidence>
<dbReference type="Proteomes" id="UP000241222">
    <property type="component" value="Unassembled WGS sequence"/>
</dbReference>
<dbReference type="SUPFAM" id="SSF109709">
    <property type="entry name" value="KorB DNA-binding domain-like"/>
    <property type="match status" value="1"/>
</dbReference>
<evidence type="ECO:0000256" key="1">
    <source>
        <dbReference type="ARBA" id="ARBA00006295"/>
    </source>
</evidence>
<dbReference type="NCBIfam" id="TIGR00180">
    <property type="entry name" value="parB_part"/>
    <property type="match status" value="1"/>
</dbReference>
<feature type="region of interest" description="Disordered" evidence="3">
    <location>
        <begin position="339"/>
        <end position="375"/>
    </location>
</feature>
<comment type="caution">
    <text evidence="5">The sequence shown here is derived from an EMBL/GenBank/DDBJ whole genome shotgun (WGS) entry which is preliminary data.</text>
</comment>
<comment type="similarity">
    <text evidence="1">Belongs to the ParB family.</text>
</comment>
<dbReference type="InterPro" id="IPR041468">
    <property type="entry name" value="HTH_ParB/Spo0J"/>
</dbReference>
<dbReference type="AlphaFoldDB" id="A0A2T3ITJ5"/>
<dbReference type="SUPFAM" id="SSF110849">
    <property type="entry name" value="ParB/Sulfiredoxin"/>
    <property type="match status" value="1"/>
</dbReference>
<dbReference type="GO" id="GO:0003677">
    <property type="term" value="F:DNA binding"/>
    <property type="evidence" value="ECO:0007669"/>
    <property type="project" value="InterPro"/>
</dbReference>
<dbReference type="CDD" id="cd16405">
    <property type="entry name" value="RepB_like_N"/>
    <property type="match status" value="1"/>
</dbReference>
<protein>
    <recommendedName>
        <fullName evidence="4">ParB-like N-terminal domain-containing protein</fullName>
    </recommendedName>
</protein>
<name>A0A2T3ITJ5_9GAMM</name>
<dbReference type="InterPro" id="IPR004437">
    <property type="entry name" value="ParB/RepB/Spo0J"/>
</dbReference>
<dbReference type="PANTHER" id="PTHR33375">
    <property type="entry name" value="CHROMOSOME-PARTITIONING PROTEIN PARB-RELATED"/>
    <property type="match status" value="1"/>
</dbReference>
<dbReference type="Gene3D" id="3.90.1530.30">
    <property type="match status" value="1"/>
</dbReference>
<dbReference type="InterPro" id="IPR036086">
    <property type="entry name" value="ParB/Sulfiredoxin_sf"/>
</dbReference>
<accession>A0A2T3ITJ5</accession>
<dbReference type="OrthoDB" id="9796891at2"/>
<dbReference type="InterPro" id="IPR037972">
    <property type="entry name" value="RepB_N"/>
</dbReference>
<dbReference type="InterPro" id="IPR003115">
    <property type="entry name" value="ParB_N"/>
</dbReference>
<proteinExistence type="inferred from homology"/>
<evidence type="ECO:0000256" key="2">
    <source>
        <dbReference type="ARBA" id="ARBA00022829"/>
    </source>
</evidence>
<evidence type="ECO:0000313" key="6">
    <source>
        <dbReference type="Proteomes" id="UP000241222"/>
    </source>
</evidence>
<organism evidence="5 6">
    <name type="scientific">Photobacterium lutimaris</name>
    <dbReference type="NCBI Taxonomy" id="388278"/>
    <lineage>
        <taxon>Bacteria</taxon>
        <taxon>Pseudomonadati</taxon>
        <taxon>Pseudomonadota</taxon>
        <taxon>Gammaproteobacteria</taxon>
        <taxon>Vibrionales</taxon>
        <taxon>Vibrionaceae</taxon>
        <taxon>Photobacterium</taxon>
    </lineage>
</organism>
<dbReference type="Pfam" id="PF17762">
    <property type="entry name" value="HTH_ParB"/>
    <property type="match status" value="1"/>
</dbReference>
<reference evidence="5 6" key="1">
    <citation type="submission" date="2018-03" db="EMBL/GenBank/DDBJ databases">
        <title>Whole genome sequencing of Histamine producing bacteria.</title>
        <authorList>
            <person name="Butler K."/>
        </authorList>
    </citation>
    <scope>NUCLEOTIDE SEQUENCE [LARGE SCALE GENOMIC DNA]</scope>
    <source>
        <strain evidence="5 6">JCM 13586</strain>
    </source>
</reference>
<dbReference type="PANTHER" id="PTHR33375:SF1">
    <property type="entry name" value="CHROMOSOME-PARTITIONING PROTEIN PARB-RELATED"/>
    <property type="match status" value="1"/>
</dbReference>
<keyword evidence="2" id="KW-0159">Chromosome partition</keyword>
<dbReference type="RefSeq" id="WP_107350792.1">
    <property type="nucleotide sequence ID" value="NZ_PYMH01000013.1"/>
</dbReference>
<evidence type="ECO:0000313" key="5">
    <source>
        <dbReference type="EMBL" id="PSU31661.1"/>
    </source>
</evidence>